<gene>
    <name evidence="11" type="ORF">SAMN02910265_02001</name>
</gene>
<keyword evidence="8" id="KW-0067">ATP-binding</keyword>
<dbReference type="Proteomes" id="UP000183190">
    <property type="component" value="Unassembled WGS sequence"/>
</dbReference>
<evidence type="ECO:0000256" key="2">
    <source>
        <dbReference type="ARBA" id="ARBA00007599"/>
    </source>
</evidence>
<protein>
    <recommendedName>
        <fullName evidence="3">tRNA threonylcarbamoyladenosine biosynthesis protein TsaE</fullName>
    </recommendedName>
    <alternativeName>
        <fullName evidence="10">t(6)A37 threonylcarbamoyladenosine biosynthesis protein TsaE</fullName>
    </alternativeName>
</protein>
<dbReference type="PANTHER" id="PTHR33540">
    <property type="entry name" value="TRNA THREONYLCARBAMOYLADENOSINE BIOSYNTHESIS PROTEIN TSAE"/>
    <property type="match status" value="1"/>
</dbReference>
<name>A0A1H6K2L1_RUMFL</name>
<dbReference type="OrthoDB" id="9815896at2"/>
<dbReference type="InterPro" id="IPR003442">
    <property type="entry name" value="T6A_TsaE"/>
</dbReference>
<keyword evidence="7" id="KW-0547">Nucleotide-binding</keyword>
<evidence type="ECO:0000256" key="6">
    <source>
        <dbReference type="ARBA" id="ARBA00022723"/>
    </source>
</evidence>
<keyword evidence="9" id="KW-0460">Magnesium</keyword>
<evidence type="ECO:0000256" key="3">
    <source>
        <dbReference type="ARBA" id="ARBA00019010"/>
    </source>
</evidence>
<evidence type="ECO:0000256" key="8">
    <source>
        <dbReference type="ARBA" id="ARBA00022840"/>
    </source>
</evidence>
<evidence type="ECO:0000256" key="4">
    <source>
        <dbReference type="ARBA" id="ARBA00022490"/>
    </source>
</evidence>
<accession>A0A1H6K2L1</accession>
<dbReference type="NCBIfam" id="TIGR00150">
    <property type="entry name" value="T6A_YjeE"/>
    <property type="match status" value="1"/>
</dbReference>
<dbReference type="SUPFAM" id="SSF52540">
    <property type="entry name" value="P-loop containing nucleoside triphosphate hydrolases"/>
    <property type="match status" value="1"/>
</dbReference>
<comment type="similarity">
    <text evidence="2">Belongs to the TsaE family.</text>
</comment>
<reference evidence="11 12" key="1">
    <citation type="submission" date="2016-10" db="EMBL/GenBank/DDBJ databases">
        <authorList>
            <person name="de Groot N.N."/>
        </authorList>
    </citation>
    <scope>NUCLEOTIDE SEQUENCE [LARGE SCALE GENOMIC DNA]</scope>
    <source>
        <strain evidence="11 12">YAD2003</strain>
    </source>
</reference>
<keyword evidence="4" id="KW-0963">Cytoplasm</keyword>
<dbReference type="InterPro" id="IPR027417">
    <property type="entry name" value="P-loop_NTPase"/>
</dbReference>
<comment type="subcellular location">
    <subcellularLocation>
        <location evidence="1">Cytoplasm</location>
    </subcellularLocation>
</comment>
<evidence type="ECO:0000256" key="7">
    <source>
        <dbReference type="ARBA" id="ARBA00022741"/>
    </source>
</evidence>
<dbReference type="Pfam" id="PF02367">
    <property type="entry name" value="TsaE"/>
    <property type="match status" value="1"/>
</dbReference>
<dbReference type="GO" id="GO:0005737">
    <property type="term" value="C:cytoplasm"/>
    <property type="evidence" value="ECO:0007669"/>
    <property type="project" value="UniProtKB-SubCell"/>
</dbReference>
<organism evidence="11 12">
    <name type="scientific">Ruminococcus flavefaciens</name>
    <dbReference type="NCBI Taxonomy" id="1265"/>
    <lineage>
        <taxon>Bacteria</taxon>
        <taxon>Bacillati</taxon>
        <taxon>Bacillota</taxon>
        <taxon>Clostridia</taxon>
        <taxon>Eubacteriales</taxon>
        <taxon>Oscillospiraceae</taxon>
        <taxon>Ruminococcus</taxon>
    </lineage>
</organism>
<dbReference type="Gene3D" id="3.40.50.300">
    <property type="entry name" value="P-loop containing nucleotide triphosphate hydrolases"/>
    <property type="match status" value="1"/>
</dbReference>
<dbReference type="GO" id="GO:0005524">
    <property type="term" value="F:ATP binding"/>
    <property type="evidence" value="ECO:0007669"/>
    <property type="project" value="UniProtKB-KW"/>
</dbReference>
<evidence type="ECO:0000313" key="11">
    <source>
        <dbReference type="EMBL" id="SEH65979.1"/>
    </source>
</evidence>
<sequence>MKIITHSPQETIDAAQKLGSLLKAGDMIAYKGGLGAGKTTFTRGLAIGMGLGDSVTSPTFALVNEYRGADITLYHFDMYRINSEDDLESTGFYDYPFEENVAAVEWSENIADFLPKDTIYVTINSIGENDREIIIEDGGRFAAAWD</sequence>
<evidence type="ECO:0000256" key="1">
    <source>
        <dbReference type="ARBA" id="ARBA00004496"/>
    </source>
</evidence>
<dbReference type="GO" id="GO:0002949">
    <property type="term" value="P:tRNA threonylcarbamoyladenosine modification"/>
    <property type="evidence" value="ECO:0007669"/>
    <property type="project" value="InterPro"/>
</dbReference>
<evidence type="ECO:0000256" key="10">
    <source>
        <dbReference type="ARBA" id="ARBA00032441"/>
    </source>
</evidence>
<evidence type="ECO:0000313" key="12">
    <source>
        <dbReference type="Proteomes" id="UP000183190"/>
    </source>
</evidence>
<dbReference type="EMBL" id="FNWV01000006">
    <property type="protein sequence ID" value="SEH65979.1"/>
    <property type="molecule type" value="Genomic_DNA"/>
</dbReference>
<keyword evidence="6" id="KW-0479">Metal-binding</keyword>
<keyword evidence="5" id="KW-0819">tRNA processing</keyword>
<dbReference type="PANTHER" id="PTHR33540:SF2">
    <property type="entry name" value="TRNA THREONYLCARBAMOYLADENOSINE BIOSYNTHESIS PROTEIN TSAE"/>
    <property type="match status" value="1"/>
</dbReference>
<evidence type="ECO:0000256" key="5">
    <source>
        <dbReference type="ARBA" id="ARBA00022694"/>
    </source>
</evidence>
<dbReference type="RefSeq" id="WP_074716953.1">
    <property type="nucleotide sequence ID" value="NZ_FNWV01000006.1"/>
</dbReference>
<dbReference type="AlphaFoldDB" id="A0A1H6K2L1"/>
<evidence type="ECO:0000256" key="9">
    <source>
        <dbReference type="ARBA" id="ARBA00022842"/>
    </source>
</evidence>
<dbReference type="GO" id="GO:0046872">
    <property type="term" value="F:metal ion binding"/>
    <property type="evidence" value="ECO:0007669"/>
    <property type="project" value="UniProtKB-KW"/>
</dbReference>
<proteinExistence type="inferred from homology"/>